<evidence type="ECO:0000313" key="2">
    <source>
        <dbReference type="Proteomes" id="UP000827092"/>
    </source>
</evidence>
<sequence length="106" mass="11421">MLGPLDVSSVRQGTEVLVSPRSAKGAGRRGAADSLMLDFGEVGTGPAESLGMRARSCWDRCDDFPDIRDQSDEESGLEGSSGILWIRLRRGRKQSGGVYVRVDGYS</sequence>
<accession>A0AAV6U6M6</accession>
<dbReference type="AlphaFoldDB" id="A0AAV6U6M6"/>
<protein>
    <submittedName>
        <fullName evidence="1">Uncharacterized protein</fullName>
    </submittedName>
</protein>
<comment type="caution">
    <text evidence="1">The sequence shown here is derived from an EMBL/GenBank/DDBJ whole genome shotgun (WGS) entry which is preliminary data.</text>
</comment>
<keyword evidence="2" id="KW-1185">Reference proteome</keyword>
<dbReference type="Proteomes" id="UP000827092">
    <property type="component" value="Unassembled WGS sequence"/>
</dbReference>
<organism evidence="1 2">
    <name type="scientific">Oedothorax gibbosus</name>
    <dbReference type="NCBI Taxonomy" id="931172"/>
    <lineage>
        <taxon>Eukaryota</taxon>
        <taxon>Metazoa</taxon>
        <taxon>Ecdysozoa</taxon>
        <taxon>Arthropoda</taxon>
        <taxon>Chelicerata</taxon>
        <taxon>Arachnida</taxon>
        <taxon>Araneae</taxon>
        <taxon>Araneomorphae</taxon>
        <taxon>Entelegynae</taxon>
        <taxon>Araneoidea</taxon>
        <taxon>Linyphiidae</taxon>
        <taxon>Erigoninae</taxon>
        <taxon>Oedothorax</taxon>
    </lineage>
</organism>
<proteinExistence type="predicted"/>
<gene>
    <name evidence="1" type="ORF">JTE90_006608</name>
</gene>
<name>A0AAV6U6M6_9ARAC</name>
<dbReference type="EMBL" id="JAFNEN010000606">
    <property type="protein sequence ID" value="KAG8179702.1"/>
    <property type="molecule type" value="Genomic_DNA"/>
</dbReference>
<reference evidence="1 2" key="1">
    <citation type="journal article" date="2022" name="Nat. Ecol. Evol.">
        <title>A masculinizing supergene underlies an exaggerated male reproductive morph in a spider.</title>
        <authorList>
            <person name="Hendrickx F."/>
            <person name="De Corte Z."/>
            <person name="Sonet G."/>
            <person name="Van Belleghem S.M."/>
            <person name="Kostlbacher S."/>
            <person name="Vangestel C."/>
        </authorList>
    </citation>
    <scope>NUCLEOTIDE SEQUENCE [LARGE SCALE GENOMIC DNA]</scope>
    <source>
        <strain evidence="1">W744_W776</strain>
    </source>
</reference>
<evidence type="ECO:0000313" key="1">
    <source>
        <dbReference type="EMBL" id="KAG8179702.1"/>
    </source>
</evidence>